<gene>
    <name evidence="5" type="ORF">MGAL_10B007652</name>
</gene>
<organism evidence="5 6">
    <name type="scientific">Mytilus galloprovincialis</name>
    <name type="common">Mediterranean mussel</name>
    <dbReference type="NCBI Taxonomy" id="29158"/>
    <lineage>
        <taxon>Eukaryota</taxon>
        <taxon>Metazoa</taxon>
        <taxon>Spiralia</taxon>
        <taxon>Lophotrochozoa</taxon>
        <taxon>Mollusca</taxon>
        <taxon>Bivalvia</taxon>
        <taxon>Autobranchia</taxon>
        <taxon>Pteriomorphia</taxon>
        <taxon>Mytilida</taxon>
        <taxon>Mytiloidea</taxon>
        <taxon>Mytilidae</taxon>
        <taxon>Mytilinae</taxon>
        <taxon>Mytilus</taxon>
    </lineage>
</organism>
<dbReference type="AlphaFoldDB" id="A0A8B6FQ72"/>
<keyword evidence="2" id="KW-0964">Secreted</keyword>
<protein>
    <recommendedName>
        <fullName evidence="4">C1q domain-containing protein</fullName>
    </recommendedName>
</protein>
<dbReference type="SMART" id="SM00110">
    <property type="entry name" value="C1Q"/>
    <property type="match status" value="1"/>
</dbReference>
<dbReference type="Gene3D" id="2.60.120.40">
    <property type="match status" value="1"/>
</dbReference>
<proteinExistence type="predicted"/>
<dbReference type="PRINTS" id="PR00007">
    <property type="entry name" value="COMPLEMNTC1Q"/>
</dbReference>
<dbReference type="InterPro" id="IPR001073">
    <property type="entry name" value="C1q_dom"/>
</dbReference>
<dbReference type="PANTHER" id="PTHR22923">
    <property type="entry name" value="CEREBELLIN-RELATED"/>
    <property type="match status" value="1"/>
</dbReference>
<dbReference type="GO" id="GO:0005576">
    <property type="term" value="C:extracellular region"/>
    <property type="evidence" value="ECO:0007669"/>
    <property type="project" value="UniProtKB-SubCell"/>
</dbReference>
<evidence type="ECO:0000256" key="2">
    <source>
        <dbReference type="ARBA" id="ARBA00022525"/>
    </source>
</evidence>
<name>A0A8B6FQ72_MYTGA</name>
<evidence type="ECO:0000313" key="6">
    <source>
        <dbReference type="Proteomes" id="UP000596742"/>
    </source>
</evidence>
<dbReference type="SUPFAM" id="SSF49842">
    <property type="entry name" value="TNF-like"/>
    <property type="match status" value="1"/>
</dbReference>
<keyword evidence="3" id="KW-0732">Signal</keyword>
<evidence type="ECO:0000256" key="1">
    <source>
        <dbReference type="ARBA" id="ARBA00004613"/>
    </source>
</evidence>
<dbReference type="PANTHER" id="PTHR22923:SF102">
    <property type="entry name" value="CEREBELLIN 13-RELATED"/>
    <property type="match status" value="1"/>
</dbReference>
<dbReference type="Proteomes" id="UP000596742">
    <property type="component" value="Unassembled WGS sequence"/>
</dbReference>
<dbReference type="Pfam" id="PF00386">
    <property type="entry name" value="C1q"/>
    <property type="match status" value="1"/>
</dbReference>
<dbReference type="OrthoDB" id="6154955at2759"/>
<dbReference type="EMBL" id="UYJE01007128">
    <property type="protein sequence ID" value="VDI52048.1"/>
    <property type="molecule type" value="Genomic_DNA"/>
</dbReference>
<comment type="caution">
    <text evidence="5">The sequence shown here is derived from an EMBL/GenBank/DDBJ whole genome shotgun (WGS) entry which is preliminary data.</text>
</comment>
<comment type="subcellular location">
    <subcellularLocation>
        <location evidence="1">Secreted</location>
    </subcellularLocation>
</comment>
<keyword evidence="6" id="KW-1185">Reference proteome</keyword>
<feature type="domain" description="C1q" evidence="4">
    <location>
        <begin position="75"/>
        <end position="204"/>
    </location>
</feature>
<dbReference type="InterPro" id="IPR008983">
    <property type="entry name" value="Tumour_necrosis_fac-like_dom"/>
</dbReference>
<evidence type="ECO:0000259" key="4">
    <source>
        <dbReference type="PROSITE" id="PS50871"/>
    </source>
</evidence>
<evidence type="ECO:0000313" key="5">
    <source>
        <dbReference type="EMBL" id="VDI52048.1"/>
    </source>
</evidence>
<dbReference type="InterPro" id="IPR050822">
    <property type="entry name" value="Cerebellin_Synaptic_Org"/>
</dbReference>
<reference evidence="5" key="1">
    <citation type="submission" date="2018-11" db="EMBL/GenBank/DDBJ databases">
        <authorList>
            <person name="Alioto T."/>
            <person name="Alioto T."/>
        </authorList>
    </citation>
    <scope>NUCLEOTIDE SEQUENCE</scope>
</reference>
<evidence type="ECO:0000256" key="3">
    <source>
        <dbReference type="ARBA" id="ARBA00022729"/>
    </source>
</evidence>
<accession>A0A8B6FQ72</accession>
<sequence length="204" mass="22970">MNIMLKSLSSKIEEISVAEKNRKNNLESIQNILYQEQIRFSKSTDLTLDNFRLSSNKSIYEMIAKQEKDYEELMAKRTTVAFSAYTRNSQAITSYTNIKFEEVWTNIGNGYDSSTGIFTAPRQGVYHITAVIISVSGKRLHLHLRHNNKYTAGSYVTGDGHKTGTFDVVFSLQKADKVSVGSRGSYTVYSDSNAYTSFSGHLIT</sequence>
<dbReference type="PROSITE" id="PS50871">
    <property type="entry name" value="C1Q"/>
    <property type="match status" value="1"/>
</dbReference>